<keyword evidence="3" id="KW-1185">Reference proteome</keyword>
<accession>A0ABR3EXX5</accession>
<dbReference type="EMBL" id="JBAHYK010001509">
    <property type="protein sequence ID" value="KAL0567744.1"/>
    <property type="molecule type" value="Genomic_DNA"/>
</dbReference>
<evidence type="ECO:0000313" key="3">
    <source>
        <dbReference type="Proteomes" id="UP001465976"/>
    </source>
</evidence>
<dbReference type="Proteomes" id="UP001465976">
    <property type="component" value="Unassembled WGS sequence"/>
</dbReference>
<reference evidence="2 3" key="1">
    <citation type="submission" date="2024-02" db="EMBL/GenBank/DDBJ databases">
        <title>A draft genome for the cacao thread blight pathogen Marasmius crinis-equi.</title>
        <authorList>
            <person name="Cohen S.P."/>
            <person name="Baruah I.K."/>
            <person name="Amoako-Attah I."/>
            <person name="Bukari Y."/>
            <person name="Meinhardt L.W."/>
            <person name="Bailey B.A."/>
        </authorList>
    </citation>
    <scope>NUCLEOTIDE SEQUENCE [LARGE SCALE GENOMIC DNA]</scope>
    <source>
        <strain evidence="2 3">GH-76</strain>
    </source>
</reference>
<name>A0ABR3EXX5_9AGAR</name>
<protein>
    <submittedName>
        <fullName evidence="2">Uncharacterized protein</fullName>
    </submittedName>
</protein>
<feature type="region of interest" description="Disordered" evidence="1">
    <location>
        <begin position="1"/>
        <end position="37"/>
    </location>
</feature>
<gene>
    <name evidence="2" type="ORF">V5O48_014244</name>
</gene>
<evidence type="ECO:0000256" key="1">
    <source>
        <dbReference type="SAM" id="MobiDB-lite"/>
    </source>
</evidence>
<evidence type="ECO:0000313" key="2">
    <source>
        <dbReference type="EMBL" id="KAL0567744.1"/>
    </source>
</evidence>
<proteinExistence type="predicted"/>
<organism evidence="2 3">
    <name type="scientific">Marasmius crinis-equi</name>
    <dbReference type="NCBI Taxonomy" id="585013"/>
    <lineage>
        <taxon>Eukaryota</taxon>
        <taxon>Fungi</taxon>
        <taxon>Dikarya</taxon>
        <taxon>Basidiomycota</taxon>
        <taxon>Agaricomycotina</taxon>
        <taxon>Agaricomycetes</taxon>
        <taxon>Agaricomycetidae</taxon>
        <taxon>Agaricales</taxon>
        <taxon>Marasmiineae</taxon>
        <taxon>Marasmiaceae</taxon>
        <taxon>Marasmius</taxon>
    </lineage>
</organism>
<comment type="caution">
    <text evidence="2">The sequence shown here is derived from an EMBL/GenBank/DDBJ whole genome shotgun (WGS) entry which is preliminary data.</text>
</comment>
<sequence>MGQTDSETIETHLLPPAPAPPVQGTSTSTQTPKKPKLNKSLNFKKVTASGRVEVSFTNRHTKFARQLKNFSRHKKEMLQLLAAQPGIPQSPDDGWETVIKGKYFDLGKINKDFFFR</sequence>